<accession>A0A8R7UAE5</accession>
<dbReference type="Proteomes" id="UP000015106">
    <property type="component" value="Chromosome 4"/>
</dbReference>
<evidence type="ECO:0000313" key="2">
    <source>
        <dbReference type="EnsemblPlants" id="TuG1812G0400003194.01.T01.cds260436"/>
    </source>
</evidence>
<reference evidence="2" key="3">
    <citation type="submission" date="2022-06" db="UniProtKB">
        <authorList>
            <consortium name="EnsemblPlants"/>
        </authorList>
    </citation>
    <scope>IDENTIFICATION</scope>
</reference>
<evidence type="ECO:0000259" key="1">
    <source>
        <dbReference type="Pfam" id="PF05699"/>
    </source>
</evidence>
<dbReference type="EnsemblPlants" id="TuG1812G0400003194.01.T01">
    <property type="protein sequence ID" value="TuG1812G0400003194.01.T01.cds260436"/>
    <property type="gene ID" value="TuG1812G0400003194.01"/>
</dbReference>
<dbReference type="GO" id="GO:0046983">
    <property type="term" value="F:protein dimerization activity"/>
    <property type="evidence" value="ECO:0007669"/>
    <property type="project" value="InterPro"/>
</dbReference>
<dbReference type="PANTHER" id="PTHR11697">
    <property type="entry name" value="GENERAL TRANSCRIPTION FACTOR 2-RELATED ZINC FINGER PROTEIN"/>
    <property type="match status" value="1"/>
</dbReference>
<gene>
    <name evidence="2" type="primary">LOC125552725</name>
</gene>
<dbReference type="RefSeq" id="XP_048572357.1">
    <property type="nucleotide sequence ID" value="XM_048716400.1"/>
</dbReference>
<dbReference type="PANTHER" id="PTHR11697:SF230">
    <property type="entry name" value="ZINC FINGER, MYM DOMAIN CONTAINING 1"/>
    <property type="match status" value="1"/>
</dbReference>
<protein>
    <recommendedName>
        <fullName evidence="1">HAT C-terminal dimerisation domain-containing protein</fullName>
    </recommendedName>
</protein>
<organism evidence="2 3">
    <name type="scientific">Triticum urartu</name>
    <name type="common">Red wild einkorn</name>
    <name type="synonym">Crithodium urartu</name>
    <dbReference type="NCBI Taxonomy" id="4572"/>
    <lineage>
        <taxon>Eukaryota</taxon>
        <taxon>Viridiplantae</taxon>
        <taxon>Streptophyta</taxon>
        <taxon>Embryophyta</taxon>
        <taxon>Tracheophyta</taxon>
        <taxon>Spermatophyta</taxon>
        <taxon>Magnoliopsida</taxon>
        <taxon>Liliopsida</taxon>
        <taxon>Poales</taxon>
        <taxon>Poaceae</taxon>
        <taxon>BOP clade</taxon>
        <taxon>Pooideae</taxon>
        <taxon>Triticodae</taxon>
        <taxon>Triticeae</taxon>
        <taxon>Triticinae</taxon>
        <taxon>Triticum</taxon>
    </lineage>
</organism>
<dbReference type="InterPro" id="IPR008906">
    <property type="entry name" value="HATC_C_dom"/>
</dbReference>
<name>A0A8R7UAE5_TRIUA</name>
<dbReference type="Pfam" id="PF05699">
    <property type="entry name" value="Dimer_Tnp_hAT"/>
    <property type="match status" value="1"/>
</dbReference>
<keyword evidence="3" id="KW-1185">Reference proteome</keyword>
<reference evidence="2" key="2">
    <citation type="submission" date="2018-03" db="EMBL/GenBank/DDBJ databases">
        <title>The Triticum urartu genome reveals the dynamic nature of wheat genome evolution.</title>
        <authorList>
            <person name="Ling H."/>
            <person name="Ma B."/>
            <person name="Shi X."/>
            <person name="Liu H."/>
            <person name="Dong L."/>
            <person name="Sun H."/>
            <person name="Cao Y."/>
            <person name="Gao Q."/>
            <person name="Zheng S."/>
            <person name="Li Y."/>
            <person name="Yu Y."/>
            <person name="Du H."/>
            <person name="Qi M."/>
            <person name="Li Y."/>
            <person name="Yu H."/>
            <person name="Cui Y."/>
            <person name="Wang N."/>
            <person name="Chen C."/>
            <person name="Wu H."/>
            <person name="Zhao Y."/>
            <person name="Zhang J."/>
            <person name="Li Y."/>
            <person name="Zhou W."/>
            <person name="Zhang B."/>
            <person name="Hu W."/>
            <person name="Eijk M."/>
            <person name="Tang J."/>
            <person name="Witsenboer H."/>
            <person name="Zhao S."/>
            <person name="Li Z."/>
            <person name="Zhang A."/>
            <person name="Wang D."/>
            <person name="Liang C."/>
        </authorList>
    </citation>
    <scope>NUCLEOTIDE SEQUENCE [LARGE SCALE GENOMIC DNA]</scope>
    <source>
        <strain evidence="2">cv. G1812</strain>
    </source>
</reference>
<dbReference type="Gramene" id="TuG1812G0400003194.01.T01">
    <property type="protein sequence ID" value="TuG1812G0400003194.01.T01.cds260436"/>
    <property type="gene ID" value="TuG1812G0400003194.01"/>
</dbReference>
<dbReference type="InterPro" id="IPR012337">
    <property type="entry name" value="RNaseH-like_sf"/>
</dbReference>
<proteinExistence type="predicted"/>
<dbReference type="InterPro" id="IPR055298">
    <property type="entry name" value="AtLOH3-like"/>
</dbReference>
<feature type="domain" description="HAT C-terminal dimerisation" evidence="1">
    <location>
        <begin position="227"/>
        <end position="294"/>
    </location>
</feature>
<dbReference type="SUPFAM" id="SSF53098">
    <property type="entry name" value="Ribonuclease H-like"/>
    <property type="match status" value="1"/>
</dbReference>
<dbReference type="GeneID" id="125552725"/>
<reference evidence="3" key="1">
    <citation type="journal article" date="2013" name="Nature">
        <title>Draft genome of the wheat A-genome progenitor Triticum urartu.</title>
        <authorList>
            <person name="Ling H.Q."/>
            <person name="Zhao S."/>
            <person name="Liu D."/>
            <person name="Wang J."/>
            <person name="Sun H."/>
            <person name="Zhang C."/>
            <person name="Fan H."/>
            <person name="Li D."/>
            <person name="Dong L."/>
            <person name="Tao Y."/>
            <person name="Gao C."/>
            <person name="Wu H."/>
            <person name="Li Y."/>
            <person name="Cui Y."/>
            <person name="Guo X."/>
            <person name="Zheng S."/>
            <person name="Wang B."/>
            <person name="Yu K."/>
            <person name="Liang Q."/>
            <person name="Yang W."/>
            <person name="Lou X."/>
            <person name="Chen J."/>
            <person name="Feng M."/>
            <person name="Jian J."/>
            <person name="Zhang X."/>
            <person name="Luo G."/>
            <person name="Jiang Y."/>
            <person name="Liu J."/>
            <person name="Wang Z."/>
            <person name="Sha Y."/>
            <person name="Zhang B."/>
            <person name="Wu H."/>
            <person name="Tang D."/>
            <person name="Shen Q."/>
            <person name="Xue P."/>
            <person name="Zou S."/>
            <person name="Wang X."/>
            <person name="Liu X."/>
            <person name="Wang F."/>
            <person name="Yang Y."/>
            <person name="An X."/>
            <person name="Dong Z."/>
            <person name="Zhang K."/>
            <person name="Zhang X."/>
            <person name="Luo M.C."/>
            <person name="Dvorak J."/>
            <person name="Tong Y."/>
            <person name="Wang J."/>
            <person name="Yang H."/>
            <person name="Li Z."/>
            <person name="Wang D."/>
            <person name="Zhang A."/>
            <person name="Wang J."/>
        </authorList>
    </citation>
    <scope>NUCLEOTIDE SEQUENCE</scope>
    <source>
        <strain evidence="3">cv. G1812</strain>
    </source>
</reference>
<sequence>MKMFGAVFSVIQDIAADRSIGSLRADADTCFGYLSSFEFMFNLCLMKEIFEITEVLGQALQKKSQDIVNAVRLVSSTKECLQPLRSDDGYQEFIVTVVEFCTNHSIVIPDFEEAYIMRGGRARHQPNQLTKEHYFRVEIFYATLDTQLFELNHRFNEKVMDLLTNSATLIPRNKFRGFKASDICDMVKKYYPADFPQKDIYGLQLQLKHFVLDASKDEYMRDISNLIDLCRCLVESGVVFNLIERLLRLLITLPVSTASAERAFSSMKIIKTRLRNTMEDDFLANNLLVNIEGELLEKYSYEDIIEDFKCAKERNADL</sequence>
<dbReference type="AlphaFoldDB" id="A0A8R7UAE5"/>
<evidence type="ECO:0000313" key="3">
    <source>
        <dbReference type="Proteomes" id="UP000015106"/>
    </source>
</evidence>